<dbReference type="Proteomes" id="UP000886890">
    <property type="component" value="Unassembled WGS sequence"/>
</dbReference>
<keyword evidence="1" id="KW-0812">Transmembrane</keyword>
<dbReference type="GO" id="GO:0006508">
    <property type="term" value="P:proteolysis"/>
    <property type="evidence" value="ECO:0007669"/>
    <property type="project" value="InterPro"/>
</dbReference>
<feature type="transmembrane region" description="Helical" evidence="1">
    <location>
        <begin position="71"/>
        <end position="90"/>
    </location>
</feature>
<evidence type="ECO:0000313" key="3">
    <source>
        <dbReference type="Proteomes" id="UP000886890"/>
    </source>
</evidence>
<sequence>MNYILLRLTRRLLRCSATHRRSAAFAAAGAAGWIGWLALYGRLPSWAMVCIGIAGITGMVKFGCDTRGGKQLVPGVFGFLLMSFLMSGGIRLLERIAGRRGMAVAMSAGFLVYAAVTVFLGVQERQEKVRKRTVTVYLGAGEKKIKVKGLYDTGNALRDTTSGKPVSVIPYEVIKELFPEKMRNGIAEFAEGKEITDPELLRALHPHYIGFRSVGCSSGVLPVIRITEMVLVQGNTEKRISSPALALTGKDSAAPTGCQMILHPDLMDS</sequence>
<dbReference type="InterPro" id="IPR005081">
    <property type="entry name" value="SpoIIGA"/>
</dbReference>
<evidence type="ECO:0000313" key="2">
    <source>
        <dbReference type="EMBL" id="HIX77977.1"/>
    </source>
</evidence>
<feature type="transmembrane region" description="Helical" evidence="1">
    <location>
        <begin position="102"/>
        <end position="122"/>
    </location>
</feature>
<evidence type="ECO:0000256" key="1">
    <source>
        <dbReference type="SAM" id="Phobius"/>
    </source>
</evidence>
<feature type="transmembrane region" description="Helical" evidence="1">
    <location>
        <begin position="21"/>
        <end position="39"/>
    </location>
</feature>
<dbReference type="AlphaFoldDB" id="A0A9D1XF76"/>
<accession>A0A9D1XF76</accession>
<dbReference type="GO" id="GO:0004190">
    <property type="term" value="F:aspartic-type endopeptidase activity"/>
    <property type="evidence" value="ECO:0007669"/>
    <property type="project" value="InterPro"/>
</dbReference>
<dbReference type="EMBL" id="DXEK01000169">
    <property type="protein sequence ID" value="HIX77977.1"/>
    <property type="molecule type" value="Genomic_DNA"/>
</dbReference>
<reference evidence="2" key="2">
    <citation type="submission" date="2021-04" db="EMBL/GenBank/DDBJ databases">
        <authorList>
            <person name="Gilroy R."/>
        </authorList>
    </citation>
    <scope>NUCLEOTIDE SEQUENCE</scope>
    <source>
        <strain evidence="2">CHK183-1962</strain>
    </source>
</reference>
<reference evidence="2" key="1">
    <citation type="journal article" date="2021" name="PeerJ">
        <title>Extensive microbial diversity within the chicken gut microbiome revealed by metagenomics and culture.</title>
        <authorList>
            <person name="Gilroy R."/>
            <person name="Ravi A."/>
            <person name="Getino M."/>
            <person name="Pursley I."/>
            <person name="Horton D.L."/>
            <person name="Alikhan N.F."/>
            <person name="Baker D."/>
            <person name="Gharbi K."/>
            <person name="Hall N."/>
            <person name="Watson M."/>
            <person name="Adriaenssens E.M."/>
            <person name="Foster-Nyarko E."/>
            <person name="Jarju S."/>
            <person name="Secka A."/>
            <person name="Antonio M."/>
            <person name="Oren A."/>
            <person name="Chaudhuri R.R."/>
            <person name="La Ragione R."/>
            <person name="Hildebrand F."/>
            <person name="Pallen M.J."/>
        </authorList>
    </citation>
    <scope>NUCLEOTIDE SEQUENCE</scope>
    <source>
        <strain evidence="2">CHK183-1962</strain>
    </source>
</reference>
<gene>
    <name evidence="2" type="ORF">H9734_10335</name>
</gene>
<comment type="caution">
    <text evidence="2">The sequence shown here is derived from an EMBL/GenBank/DDBJ whole genome shotgun (WGS) entry which is preliminary data.</text>
</comment>
<keyword evidence="1" id="KW-0472">Membrane</keyword>
<keyword evidence="1" id="KW-1133">Transmembrane helix</keyword>
<proteinExistence type="predicted"/>
<organism evidence="2 3">
    <name type="scientific">Candidatus Fusicatenibacter merdavium</name>
    <dbReference type="NCBI Taxonomy" id="2838600"/>
    <lineage>
        <taxon>Bacteria</taxon>
        <taxon>Bacillati</taxon>
        <taxon>Bacillota</taxon>
        <taxon>Clostridia</taxon>
        <taxon>Lachnospirales</taxon>
        <taxon>Lachnospiraceae</taxon>
        <taxon>Fusicatenibacter</taxon>
    </lineage>
</organism>
<dbReference type="GO" id="GO:0030436">
    <property type="term" value="P:asexual sporulation"/>
    <property type="evidence" value="ECO:0007669"/>
    <property type="project" value="InterPro"/>
</dbReference>
<dbReference type="Pfam" id="PF03419">
    <property type="entry name" value="Peptidase_U4"/>
    <property type="match status" value="1"/>
</dbReference>
<feature type="transmembrane region" description="Helical" evidence="1">
    <location>
        <begin position="45"/>
        <end position="64"/>
    </location>
</feature>
<name>A0A9D1XF76_9FIRM</name>
<protein>
    <submittedName>
        <fullName evidence="2">Sigma-E processing peptidase SpoIIGA</fullName>
    </submittedName>
</protein>